<dbReference type="Proteomes" id="UP000597338">
    <property type="component" value="Unassembled WGS sequence"/>
</dbReference>
<evidence type="ECO:0000259" key="1">
    <source>
        <dbReference type="Pfam" id="PF18760"/>
    </source>
</evidence>
<comment type="caution">
    <text evidence="2">The sequence shown here is derived from an EMBL/GenBank/DDBJ whole genome shotgun (WGS) entry which is preliminary data.</text>
</comment>
<feature type="domain" description="ART-PolyVal-like" evidence="1">
    <location>
        <begin position="12"/>
        <end position="104"/>
    </location>
</feature>
<dbReference type="EMBL" id="BMIK01000005">
    <property type="protein sequence ID" value="GGC28312.1"/>
    <property type="molecule type" value="Genomic_DNA"/>
</dbReference>
<evidence type="ECO:0000313" key="2">
    <source>
        <dbReference type="EMBL" id="GGC28312.1"/>
    </source>
</evidence>
<proteinExistence type="predicted"/>
<protein>
    <recommendedName>
        <fullName evidence="1">ART-PolyVal-like domain-containing protein</fullName>
    </recommendedName>
</protein>
<dbReference type="Pfam" id="PF18760">
    <property type="entry name" value="ART-PolyVal"/>
    <property type="match status" value="1"/>
</dbReference>
<sequence>MNEKLKIDPQTIFYHGTDAFFEHFDEQYRGSNTGWDNTVHGFFFADKSEHALLFGETVITAHLDFRNPLDLRLHSIFSVENQASLIWEILTGDKLDNKEALQTLYDEIASAKLRICTAVFMAKMPT</sequence>
<keyword evidence="3" id="KW-1185">Reference proteome</keyword>
<dbReference type="InterPro" id="IPR049522">
    <property type="entry name" value="ART-PolyVal_dom"/>
</dbReference>
<accession>A0ABQ1LVE5</accession>
<gene>
    <name evidence="2" type="ORF">GCM10011386_20440</name>
</gene>
<evidence type="ECO:0000313" key="3">
    <source>
        <dbReference type="Proteomes" id="UP000597338"/>
    </source>
</evidence>
<organism evidence="2 3">
    <name type="scientific">Parapedobacter defluvii</name>
    <dbReference type="NCBI Taxonomy" id="2045106"/>
    <lineage>
        <taxon>Bacteria</taxon>
        <taxon>Pseudomonadati</taxon>
        <taxon>Bacteroidota</taxon>
        <taxon>Sphingobacteriia</taxon>
        <taxon>Sphingobacteriales</taxon>
        <taxon>Sphingobacteriaceae</taxon>
        <taxon>Parapedobacter</taxon>
    </lineage>
</organism>
<reference evidence="3" key="1">
    <citation type="journal article" date="2019" name="Int. J. Syst. Evol. Microbiol.">
        <title>The Global Catalogue of Microorganisms (GCM) 10K type strain sequencing project: providing services to taxonomists for standard genome sequencing and annotation.</title>
        <authorList>
            <consortium name="The Broad Institute Genomics Platform"/>
            <consortium name="The Broad Institute Genome Sequencing Center for Infectious Disease"/>
            <person name="Wu L."/>
            <person name="Ma J."/>
        </authorList>
    </citation>
    <scope>NUCLEOTIDE SEQUENCE [LARGE SCALE GENOMIC DNA]</scope>
    <source>
        <strain evidence="3">CGMCC 1.15342</strain>
    </source>
</reference>
<name>A0ABQ1LVE5_9SPHI</name>